<dbReference type="Proteomes" id="UP000239872">
    <property type="component" value="Unassembled WGS sequence"/>
</dbReference>
<gene>
    <name evidence="1" type="ORF">CJD36_009975</name>
</gene>
<proteinExistence type="predicted"/>
<evidence type="ECO:0000313" key="1">
    <source>
        <dbReference type="EMBL" id="PQJ12105.1"/>
    </source>
</evidence>
<dbReference type="RefSeq" id="WP_105038984.1">
    <property type="nucleotide sequence ID" value="NZ_PPSL01000002.1"/>
</dbReference>
<evidence type="ECO:0000313" key="2">
    <source>
        <dbReference type="Proteomes" id="UP000239872"/>
    </source>
</evidence>
<dbReference type="OrthoDB" id="964415at2"/>
<protein>
    <submittedName>
        <fullName evidence="1">Uncharacterized protein</fullName>
    </submittedName>
</protein>
<dbReference type="EMBL" id="PPSL01000002">
    <property type="protein sequence ID" value="PQJ12105.1"/>
    <property type="molecule type" value="Genomic_DNA"/>
</dbReference>
<accession>A0A2S7SZV1</accession>
<comment type="caution">
    <text evidence="1">The sequence shown here is derived from an EMBL/GenBank/DDBJ whole genome shotgun (WGS) entry which is preliminary data.</text>
</comment>
<sequence>MTHSLLYKVTDTQLTITIPPAFKNKQVRVTIDDKLVENDKIALMKLAVKDPLFLSDMKEVNDDFEGVEHETL</sequence>
<dbReference type="AlphaFoldDB" id="A0A2S7SZV1"/>
<name>A0A2S7SZV1_9BACT</name>
<organism evidence="1 2">
    <name type="scientific">Flavipsychrobacter stenotrophus</name>
    <dbReference type="NCBI Taxonomy" id="2077091"/>
    <lineage>
        <taxon>Bacteria</taxon>
        <taxon>Pseudomonadati</taxon>
        <taxon>Bacteroidota</taxon>
        <taxon>Chitinophagia</taxon>
        <taxon>Chitinophagales</taxon>
        <taxon>Chitinophagaceae</taxon>
        <taxon>Flavipsychrobacter</taxon>
    </lineage>
</organism>
<reference evidence="1 2" key="1">
    <citation type="submission" date="2018-01" db="EMBL/GenBank/DDBJ databases">
        <title>A novel member of the phylum Bacteroidetes isolated from glacier ice.</title>
        <authorList>
            <person name="Liu Q."/>
            <person name="Xin Y.-H."/>
        </authorList>
    </citation>
    <scope>NUCLEOTIDE SEQUENCE [LARGE SCALE GENOMIC DNA]</scope>
    <source>
        <strain evidence="1 2">RB1R16</strain>
    </source>
</reference>
<keyword evidence="2" id="KW-1185">Reference proteome</keyword>